<accession>A0A7G1NI36</accession>
<name>A0A7G1NI36_9ACTN</name>
<dbReference type="EMBL" id="AP023439">
    <property type="protein sequence ID" value="BCL21320.1"/>
    <property type="molecule type" value="Genomic_DNA"/>
</dbReference>
<evidence type="ECO:0000313" key="1">
    <source>
        <dbReference type="EMBL" id="BCL21320.1"/>
    </source>
</evidence>
<sequence>MAIGVTVTVRLLPGGCRHPVAGCRAMTAPISESWTRIENWLAEHAPATYAGLAPPADPADIAAIEHVVGRPLLKPLVMSLARHDGLLDQRGSLLPGFYRPMSAREMAAAWQLLTGFHDKRTADEKGEEADYDFMRTGSSSVLYGHLQLIPIARHPGGGHLVLDHRPEIDRGRVHEAEAVEGIMRVSHEMWTSLPLLMEAIATSLETSRPLNGYTPVVDEEQRLHWEFEGAGHSAPARHR</sequence>
<protein>
    <recommendedName>
        <fullName evidence="3">Knr4/Smi1-like domain-containing protein</fullName>
    </recommendedName>
</protein>
<dbReference type="Proteomes" id="UP000516373">
    <property type="component" value="Chromosome"/>
</dbReference>
<reference evidence="1 2" key="1">
    <citation type="journal article" date="2014" name="Int. J. Syst. Evol. Microbiol.">
        <title>Complete genome sequence of Corynebacterium casei LMG S-19264T (=DSM 44701T), isolated from a smear-ripened cheese.</title>
        <authorList>
            <consortium name="US DOE Joint Genome Institute (JGI-PGF)"/>
            <person name="Walter F."/>
            <person name="Albersmeier A."/>
            <person name="Kalinowski J."/>
            <person name="Ruckert C."/>
        </authorList>
    </citation>
    <scope>NUCLEOTIDE SEQUENCE [LARGE SCALE GENOMIC DNA]</scope>
    <source>
        <strain evidence="1 2">JCM 4255</strain>
    </source>
</reference>
<gene>
    <name evidence="1" type="ORF">GCM10017668_31630</name>
</gene>
<evidence type="ECO:0008006" key="3">
    <source>
        <dbReference type="Google" id="ProtNLM"/>
    </source>
</evidence>
<evidence type="ECO:0000313" key="2">
    <source>
        <dbReference type="Proteomes" id="UP000516373"/>
    </source>
</evidence>
<dbReference type="AlphaFoldDB" id="A0A7G1NI36"/>
<dbReference type="KEGG" id="stui:GCM10017668_31630"/>
<proteinExistence type="predicted"/>
<organism evidence="1 2">
    <name type="scientific">Streptomyces tuirus</name>
    <dbReference type="NCBI Taxonomy" id="68278"/>
    <lineage>
        <taxon>Bacteria</taxon>
        <taxon>Bacillati</taxon>
        <taxon>Actinomycetota</taxon>
        <taxon>Actinomycetes</taxon>
        <taxon>Kitasatosporales</taxon>
        <taxon>Streptomycetaceae</taxon>
        <taxon>Streptomyces</taxon>
    </lineage>
</organism>